<keyword evidence="3" id="KW-0732">Signal</keyword>
<evidence type="ECO:0000259" key="4">
    <source>
        <dbReference type="Pfam" id="PF07732"/>
    </source>
</evidence>
<keyword evidence="6" id="KW-1185">Reference proteome</keyword>
<evidence type="ECO:0000256" key="1">
    <source>
        <dbReference type="ARBA" id="ARBA00010609"/>
    </source>
</evidence>
<name>A0ABR4GSZ1_9EURO</name>
<reference evidence="5 6" key="1">
    <citation type="submission" date="2024-07" db="EMBL/GenBank/DDBJ databases">
        <title>Section-level genome sequencing and comparative genomics of Aspergillus sections Usti and Cavernicolus.</title>
        <authorList>
            <consortium name="Lawrence Berkeley National Laboratory"/>
            <person name="Nybo J.L."/>
            <person name="Vesth T.C."/>
            <person name="Theobald S."/>
            <person name="Frisvad J.C."/>
            <person name="Larsen T.O."/>
            <person name="Kjaerboelling I."/>
            <person name="Rothschild-Mancinelli K."/>
            <person name="Lyhne E.K."/>
            <person name="Kogle M.E."/>
            <person name="Barry K."/>
            <person name="Clum A."/>
            <person name="Na H."/>
            <person name="Ledsgaard L."/>
            <person name="Lin J."/>
            <person name="Lipzen A."/>
            <person name="Kuo A."/>
            <person name="Riley R."/>
            <person name="Mondo S."/>
            <person name="Labutti K."/>
            <person name="Haridas S."/>
            <person name="Pangalinan J."/>
            <person name="Salamov A.A."/>
            <person name="Simmons B.A."/>
            <person name="Magnuson J.K."/>
            <person name="Chen J."/>
            <person name="Drula E."/>
            <person name="Henrissat B."/>
            <person name="Wiebenga A."/>
            <person name="Lubbers R.J."/>
            <person name="Gomes A.C."/>
            <person name="Makela M.R."/>
            <person name="Stajich J."/>
            <person name="Grigoriev I.V."/>
            <person name="Mortensen U.H."/>
            <person name="De Vries R.P."/>
            <person name="Baker S.E."/>
            <person name="Andersen M.R."/>
        </authorList>
    </citation>
    <scope>NUCLEOTIDE SEQUENCE [LARGE SCALE GENOMIC DNA]</scope>
    <source>
        <strain evidence="5 6">CBS 588.65</strain>
    </source>
</reference>
<dbReference type="InterPro" id="IPR011707">
    <property type="entry name" value="Cu-oxidase-like_N"/>
</dbReference>
<protein>
    <submittedName>
        <fullName evidence="5">Cupredoxin</fullName>
    </submittedName>
</protein>
<dbReference type="Pfam" id="PF07732">
    <property type="entry name" value="Cu-oxidase_3"/>
    <property type="match status" value="1"/>
</dbReference>
<dbReference type="PANTHER" id="PTHR11709">
    <property type="entry name" value="MULTI-COPPER OXIDASE"/>
    <property type="match status" value="1"/>
</dbReference>
<dbReference type="EMBL" id="JBFXLT010000201">
    <property type="protein sequence ID" value="KAL2802196.1"/>
    <property type="molecule type" value="Genomic_DNA"/>
</dbReference>
<gene>
    <name evidence="5" type="ORF">BJX63DRAFT_438110</name>
</gene>
<feature type="domain" description="Plastocyanin-like" evidence="4">
    <location>
        <begin position="40"/>
        <end position="122"/>
    </location>
</feature>
<dbReference type="SUPFAM" id="SSF49503">
    <property type="entry name" value="Cupredoxins"/>
    <property type="match status" value="1"/>
</dbReference>
<evidence type="ECO:0000256" key="3">
    <source>
        <dbReference type="SAM" id="SignalP"/>
    </source>
</evidence>
<comment type="caution">
    <text evidence="5">The sequence shown here is derived from an EMBL/GenBank/DDBJ whole genome shotgun (WGS) entry which is preliminary data.</text>
</comment>
<dbReference type="PANTHER" id="PTHR11709:SF361">
    <property type="entry name" value="IRON TRANSPORT MULTICOPPER OXIDASE FET3"/>
    <property type="match status" value="1"/>
</dbReference>
<evidence type="ECO:0000313" key="6">
    <source>
        <dbReference type="Proteomes" id="UP001610334"/>
    </source>
</evidence>
<dbReference type="InterPro" id="IPR045087">
    <property type="entry name" value="Cu-oxidase_fam"/>
</dbReference>
<accession>A0ABR4GSZ1</accession>
<comment type="similarity">
    <text evidence="1">Belongs to the multicopper oxidase family.</text>
</comment>
<keyword evidence="2" id="KW-0186">Copper</keyword>
<feature type="signal peptide" evidence="3">
    <location>
        <begin position="1"/>
        <end position="32"/>
    </location>
</feature>
<dbReference type="Proteomes" id="UP001610334">
    <property type="component" value="Unassembled WGS sequence"/>
</dbReference>
<organism evidence="5 6">
    <name type="scientific">Aspergillus granulosus</name>
    <dbReference type="NCBI Taxonomy" id="176169"/>
    <lineage>
        <taxon>Eukaryota</taxon>
        <taxon>Fungi</taxon>
        <taxon>Dikarya</taxon>
        <taxon>Ascomycota</taxon>
        <taxon>Pezizomycotina</taxon>
        <taxon>Eurotiomycetes</taxon>
        <taxon>Eurotiomycetidae</taxon>
        <taxon>Eurotiales</taxon>
        <taxon>Aspergillaceae</taxon>
        <taxon>Aspergillus</taxon>
        <taxon>Aspergillus subgen. Nidulantes</taxon>
    </lineage>
</organism>
<proteinExistence type="inferred from homology"/>
<dbReference type="Gene3D" id="2.60.40.420">
    <property type="entry name" value="Cupredoxins - blue copper proteins"/>
    <property type="match status" value="1"/>
</dbReference>
<evidence type="ECO:0000313" key="5">
    <source>
        <dbReference type="EMBL" id="KAL2802196.1"/>
    </source>
</evidence>
<dbReference type="InterPro" id="IPR008972">
    <property type="entry name" value="Cupredoxin"/>
</dbReference>
<sequence>MTSINTRIQMKILARVLSIPFAASLLLQCCQSKTVTYDFNVTWVTANPDGLYPRKVVGINGQWLLPVIEVDKGDRIVANVYNGLGDKDTTNQMDGLSMVTQCPIPLGASFTYNFTVNQNSYHALQTIRKSSVRDLTYQRPF</sequence>
<evidence type="ECO:0000256" key="2">
    <source>
        <dbReference type="ARBA" id="ARBA00023008"/>
    </source>
</evidence>
<feature type="chain" id="PRO_5047404730" evidence="3">
    <location>
        <begin position="33"/>
        <end position="141"/>
    </location>
</feature>